<dbReference type="EMBL" id="LS398548">
    <property type="protein sequence ID" value="SPR16066.1"/>
    <property type="molecule type" value="Genomic_DNA"/>
</dbReference>
<evidence type="ECO:0000313" key="1">
    <source>
        <dbReference type="EMBL" id="SPR16066.1"/>
    </source>
</evidence>
<gene>
    <name evidence="1" type="ORF">KARP_01956</name>
    <name evidence="2" type="ORF">KARP_02562</name>
</gene>
<protein>
    <submittedName>
        <fullName evidence="1">Uncharacterized protein</fullName>
    </submittedName>
</protein>
<evidence type="ECO:0000313" key="2">
    <source>
        <dbReference type="EMBL" id="SPR16665.1"/>
    </source>
</evidence>
<accession>A0A2U3RS64</accession>
<dbReference type="AlphaFoldDB" id="A0A2U3RS64"/>
<dbReference type="EMBL" id="LS398548">
    <property type="protein sequence ID" value="SPR16665.1"/>
    <property type="molecule type" value="Genomic_DNA"/>
</dbReference>
<dbReference type="Proteomes" id="UP000245243">
    <property type="component" value="Chromosome I"/>
</dbReference>
<organism evidence="1 3">
    <name type="scientific">Orientia tsutsugamushi</name>
    <name type="common">Rickettsia tsutsugamushi</name>
    <dbReference type="NCBI Taxonomy" id="784"/>
    <lineage>
        <taxon>Bacteria</taxon>
        <taxon>Pseudomonadati</taxon>
        <taxon>Pseudomonadota</taxon>
        <taxon>Alphaproteobacteria</taxon>
        <taxon>Rickettsiales</taxon>
        <taxon>Rickettsiaceae</taxon>
        <taxon>Rickettsieae</taxon>
        <taxon>Orientia</taxon>
    </lineage>
</organism>
<reference evidence="3" key="1">
    <citation type="submission" date="2018-03" db="EMBL/GenBank/DDBJ databases">
        <authorList>
            <person name="Batty M. E."/>
            <person name="Batty M E."/>
        </authorList>
    </citation>
    <scope>NUCLEOTIDE SEQUENCE [LARGE SCALE GENOMIC DNA]</scope>
</reference>
<name>A0A2U3RS64_ORITS</name>
<evidence type="ECO:0000313" key="3">
    <source>
        <dbReference type="Proteomes" id="UP000245243"/>
    </source>
</evidence>
<proteinExistence type="predicted"/>
<sequence length="35" mass="4165">MLVYDNRKYEMYNRKGLKKGQCLAISFHTLDTILT</sequence>
<reference evidence="1" key="2">
    <citation type="submission" date="2018-03" db="EMBL/GenBank/DDBJ databases">
        <authorList>
            <person name="Keele B.F."/>
        </authorList>
    </citation>
    <scope>NUCLEOTIDE SEQUENCE [LARGE SCALE GENOMIC DNA]</scope>
    <source>
        <strain evidence="1">Karp</strain>
    </source>
</reference>